<protein>
    <submittedName>
        <fullName evidence="3">Cupredoxin-like domain</fullName>
    </submittedName>
</protein>
<reference evidence="3 4" key="2">
    <citation type="submission" date="2015-01" db="EMBL/GenBank/DDBJ databases">
        <title>Complete genome sequence of Pyrinomonas methylaliphatogenes type strain K22T.</title>
        <authorList>
            <person name="Lee K.C.Y."/>
            <person name="Power J.F."/>
            <person name="Dunfield P.F."/>
            <person name="Morgan X.C."/>
            <person name="Huttenhower C."/>
            <person name="Stott M.B."/>
        </authorList>
    </citation>
    <scope>NUCLEOTIDE SEQUENCE [LARGE SCALE GENOMIC DNA]</scope>
    <source>
        <strain evidence="3 4">K22</strain>
    </source>
</reference>
<gene>
    <name evidence="3" type="ORF">PYK22_00277</name>
</gene>
<dbReference type="SUPFAM" id="SSF49503">
    <property type="entry name" value="Cupredoxins"/>
    <property type="match status" value="1"/>
</dbReference>
<dbReference type="Pfam" id="PF13473">
    <property type="entry name" value="Cupredoxin_1"/>
    <property type="match status" value="1"/>
</dbReference>
<dbReference type="EMBL" id="CBXV010000001">
    <property type="protein sequence ID" value="CDM64284.1"/>
    <property type="molecule type" value="Genomic_DNA"/>
</dbReference>
<feature type="transmembrane region" description="Helical" evidence="1">
    <location>
        <begin position="12"/>
        <end position="41"/>
    </location>
</feature>
<evidence type="ECO:0000256" key="1">
    <source>
        <dbReference type="SAM" id="Phobius"/>
    </source>
</evidence>
<evidence type="ECO:0000313" key="3">
    <source>
        <dbReference type="EMBL" id="CDM64284.1"/>
    </source>
</evidence>
<sequence length="144" mass="16258">MRRAKEERSMTVWILATLDASEWMVIAVGIAAIIFVLWYFFGERRGVAAETTETGVQEISITVKGGYSPDTIVVKQGRPVRLKFRREETASCSEQVIFSDFGIVRDLPPFQTTIVEFTPDAPGEYTFTCGMRMLRGKLIVEPSR</sequence>
<feature type="domain" description="EfeO-type cupredoxin-like" evidence="2">
    <location>
        <begin position="33"/>
        <end position="140"/>
    </location>
</feature>
<reference evidence="3 4" key="1">
    <citation type="submission" date="2013-12" db="EMBL/GenBank/DDBJ databases">
        <authorList>
            <person name="Stott M."/>
        </authorList>
    </citation>
    <scope>NUCLEOTIDE SEQUENCE [LARGE SCALE GENOMIC DNA]</scope>
    <source>
        <strain evidence="3 4">K22</strain>
    </source>
</reference>
<proteinExistence type="predicted"/>
<dbReference type="AlphaFoldDB" id="A0A0B6WVG7"/>
<organism evidence="3 4">
    <name type="scientific">Pyrinomonas methylaliphatogenes</name>
    <dbReference type="NCBI Taxonomy" id="454194"/>
    <lineage>
        <taxon>Bacteria</taxon>
        <taxon>Pseudomonadati</taxon>
        <taxon>Acidobacteriota</taxon>
        <taxon>Blastocatellia</taxon>
        <taxon>Blastocatellales</taxon>
        <taxon>Pyrinomonadaceae</taxon>
        <taxon>Pyrinomonas</taxon>
    </lineage>
</organism>
<evidence type="ECO:0000259" key="2">
    <source>
        <dbReference type="Pfam" id="PF13473"/>
    </source>
</evidence>
<dbReference type="InterPro" id="IPR028096">
    <property type="entry name" value="EfeO_Cupredoxin"/>
</dbReference>
<dbReference type="InterPro" id="IPR008972">
    <property type="entry name" value="Cupredoxin"/>
</dbReference>
<keyword evidence="1" id="KW-1133">Transmembrane helix</keyword>
<accession>A0A0B6WVG7</accession>
<dbReference type="Gene3D" id="2.60.40.420">
    <property type="entry name" value="Cupredoxins - blue copper proteins"/>
    <property type="match status" value="1"/>
</dbReference>
<evidence type="ECO:0000313" key="4">
    <source>
        <dbReference type="Proteomes" id="UP000031518"/>
    </source>
</evidence>
<keyword evidence="4" id="KW-1185">Reference proteome</keyword>
<dbReference type="STRING" id="454194.PYK22_00277"/>
<dbReference type="Proteomes" id="UP000031518">
    <property type="component" value="Unassembled WGS sequence"/>
</dbReference>
<name>A0A0B6WVG7_9BACT</name>
<keyword evidence="1" id="KW-0812">Transmembrane</keyword>
<keyword evidence="1" id="KW-0472">Membrane</keyword>